<dbReference type="PRINTS" id="PR00421">
    <property type="entry name" value="THIOREDOXIN"/>
</dbReference>
<keyword evidence="2" id="KW-0249">Electron transport</keyword>
<accession>A0A835Z7J6</accession>
<gene>
    <name evidence="6" type="ORF">JKP88DRAFT_235418</name>
</gene>
<dbReference type="SUPFAM" id="SSF52833">
    <property type="entry name" value="Thioredoxin-like"/>
    <property type="match status" value="1"/>
</dbReference>
<dbReference type="OrthoDB" id="2121326at2759"/>
<dbReference type="PANTHER" id="PTHR45663:SF11">
    <property type="entry name" value="GEO12009P1"/>
    <property type="match status" value="1"/>
</dbReference>
<keyword evidence="1" id="KW-0813">Transport</keyword>
<dbReference type="PANTHER" id="PTHR45663">
    <property type="entry name" value="GEO12009P1"/>
    <property type="match status" value="1"/>
</dbReference>
<feature type="signal peptide" evidence="4">
    <location>
        <begin position="1"/>
        <end position="24"/>
    </location>
</feature>
<dbReference type="Proteomes" id="UP000664859">
    <property type="component" value="Unassembled WGS sequence"/>
</dbReference>
<evidence type="ECO:0000313" key="7">
    <source>
        <dbReference type="Proteomes" id="UP000664859"/>
    </source>
</evidence>
<keyword evidence="7" id="KW-1185">Reference proteome</keyword>
<keyword evidence="4" id="KW-0732">Signal</keyword>
<feature type="chain" id="PRO_5032289394" evidence="4">
    <location>
        <begin position="25"/>
        <end position="184"/>
    </location>
</feature>
<dbReference type="PROSITE" id="PS00194">
    <property type="entry name" value="THIOREDOXIN_1"/>
    <property type="match status" value="1"/>
</dbReference>
<proteinExistence type="predicted"/>
<dbReference type="InterPro" id="IPR013766">
    <property type="entry name" value="Thioredoxin_domain"/>
</dbReference>
<evidence type="ECO:0000256" key="3">
    <source>
        <dbReference type="ARBA" id="ARBA00023157"/>
    </source>
</evidence>
<evidence type="ECO:0000256" key="1">
    <source>
        <dbReference type="ARBA" id="ARBA00022448"/>
    </source>
</evidence>
<evidence type="ECO:0000259" key="5">
    <source>
        <dbReference type="PROSITE" id="PS51352"/>
    </source>
</evidence>
<organism evidence="6 7">
    <name type="scientific">Tribonema minus</name>
    <dbReference type="NCBI Taxonomy" id="303371"/>
    <lineage>
        <taxon>Eukaryota</taxon>
        <taxon>Sar</taxon>
        <taxon>Stramenopiles</taxon>
        <taxon>Ochrophyta</taxon>
        <taxon>PX clade</taxon>
        <taxon>Xanthophyceae</taxon>
        <taxon>Tribonematales</taxon>
        <taxon>Tribonemataceae</taxon>
        <taxon>Tribonema</taxon>
    </lineage>
</organism>
<name>A0A835Z7J6_9STRA</name>
<dbReference type="InterPro" id="IPR036249">
    <property type="entry name" value="Thioredoxin-like_sf"/>
</dbReference>
<keyword evidence="3" id="KW-1015">Disulfide bond</keyword>
<dbReference type="Gene3D" id="3.40.30.10">
    <property type="entry name" value="Glutaredoxin"/>
    <property type="match status" value="1"/>
</dbReference>
<dbReference type="CDD" id="cd02947">
    <property type="entry name" value="TRX_family"/>
    <property type="match status" value="1"/>
</dbReference>
<dbReference type="PROSITE" id="PS51352">
    <property type="entry name" value="THIOREDOXIN_2"/>
    <property type="match status" value="1"/>
</dbReference>
<dbReference type="AlphaFoldDB" id="A0A835Z7J6"/>
<dbReference type="Pfam" id="PF00085">
    <property type="entry name" value="Thioredoxin"/>
    <property type="match status" value="1"/>
</dbReference>
<feature type="domain" description="Thioredoxin" evidence="5">
    <location>
        <begin position="51"/>
        <end position="169"/>
    </location>
</feature>
<comment type="caution">
    <text evidence="6">The sequence shown here is derived from an EMBL/GenBank/DDBJ whole genome shotgun (WGS) entry which is preliminary data.</text>
</comment>
<dbReference type="GO" id="GO:0015035">
    <property type="term" value="F:protein-disulfide reductase activity"/>
    <property type="evidence" value="ECO:0007669"/>
    <property type="project" value="TreeGrafter"/>
</dbReference>
<reference evidence="6" key="1">
    <citation type="submission" date="2021-02" db="EMBL/GenBank/DDBJ databases">
        <title>First Annotated Genome of the Yellow-green Alga Tribonema minus.</title>
        <authorList>
            <person name="Mahan K.M."/>
        </authorList>
    </citation>
    <scope>NUCLEOTIDE SEQUENCE</scope>
    <source>
        <strain evidence="6">UTEX B ZZ1240</strain>
    </source>
</reference>
<dbReference type="EMBL" id="JAFCMP010000094">
    <property type="protein sequence ID" value="KAG5187117.1"/>
    <property type="molecule type" value="Genomic_DNA"/>
</dbReference>
<evidence type="ECO:0000256" key="2">
    <source>
        <dbReference type="ARBA" id="ARBA00022982"/>
    </source>
</evidence>
<evidence type="ECO:0000313" key="6">
    <source>
        <dbReference type="EMBL" id="KAG5187117.1"/>
    </source>
</evidence>
<sequence length="184" mass="19421">MLQRPAAVALLLWAFAALTATVSSFVVVGSTSARAVWRHRNACTSSRAIGSSSGAGALRMGAVREITGAEFEVELADTSSPILLDIFAVWCGPCVMLAPELEKAAEELGGQVRVLKIDSDKEDAITSALRVYGLPTLLYIKDGQIVYRTEGAMPAEAIVEVASVKLLGAPEPDDPSDGLFIETN</sequence>
<evidence type="ECO:0000256" key="4">
    <source>
        <dbReference type="SAM" id="SignalP"/>
    </source>
</evidence>
<dbReference type="GO" id="GO:0005737">
    <property type="term" value="C:cytoplasm"/>
    <property type="evidence" value="ECO:0007669"/>
    <property type="project" value="TreeGrafter"/>
</dbReference>
<protein>
    <submittedName>
        <fullName evidence="6">Thioredoxin-related protein</fullName>
    </submittedName>
</protein>
<dbReference type="InterPro" id="IPR017937">
    <property type="entry name" value="Thioredoxin_CS"/>
</dbReference>